<dbReference type="SUPFAM" id="SSF53041">
    <property type="entry name" value="Resolvase-like"/>
    <property type="match status" value="1"/>
</dbReference>
<evidence type="ECO:0000313" key="1">
    <source>
        <dbReference type="EMBL" id="RDY32004.1"/>
    </source>
</evidence>
<dbReference type="GO" id="GO:0000150">
    <property type="term" value="F:DNA strand exchange activity"/>
    <property type="evidence" value="ECO:0007669"/>
    <property type="project" value="InterPro"/>
</dbReference>
<keyword evidence="2" id="KW-1185">Reference proteome</keyword>
<comment type="caution">
    <text evidence="1">The sequence shown here is derived from an EMBL/GenBank/DDBJ whole genome shotgun (WGS) entry which is preliminary data.</text>
</comment>
<dbReference type="Proteomes" id="UP000216411">
    <property type="component" value="Unassembled WGS sequence"/>
</dbReference>
<dbReference type="OrthoDB" id="9797501at2"/>
<reference evidence="1 2" key="1">
    <citation type="journal article" date="2017" name="Genome Announc.">
        <title>Draft Genome Sequence of a Sporulating and Motile Strain of Lachnotalea glycerini Isolated from Water in Quebec City, Canada.</title>
        <authorList>
            <person name="Maheux A.F."/>
            <person name="Boudreau D.K."/>
            <person name="Berube E."/>
            <person name="Boissinot M."/>
            <person name="Raymond F."/>
            <person name="Brodeur S."/>
            <person name="Corbeil J."/>
            <person name="Isabel S."/>
            <person name="Omar R.F."/>
            <person name="Bergeron M.G."/>
        </authorList>
    </citation>
    <scope>NUCLEOTIDE SEQUENCE [LARGE SCALE GENOMIC DNA]</scope>
    <source>
        <strain evidence="1 2">CCRI-19302</strain>
    </source>
</reference>
<accession>A0A371JGZ9</accession>
<dbReference type="Gene3D" id="3.40.50.1390">
    <property type="entry name" value="Resolvase, N-terminal catalytic domain"/>
    <property type="match status" value="1"/>
</dbReference>
<dbReference type="InterPro" id="IPR036162">
    <property type="entry name" value="Resolvase-like_N_sf"/>
</dbReference>
<dbReference type="GO" id="GO:0003677">
    <property type="term" value="F:DNA binding"/>
    <property type="evidence" value="ECO:0007669"/>
    <property type="project" value="InterPro"/>
</dbReference>
<name>A0A371JGZ9_9FIRM</name>
<dbReference type="AlphaFoldDB" id="A0A371JGZ9"/>
<organism evidence="1 2">
    <name type="scientific">Lachnotalea glycerini</name>
    <dbReference type="NCBI Taxonomy" id="1763509"/>
    <lineage>
        <taxon>Bacteria</taxon>
        <taxon>Bacillati</taxon>
        <taxon>Bacillota</taxon>
        <taxon>Clostridia</taxon>
        <taxon>Lachnospirales</taxon>
        <taxon>Lachnospiraceae</taxon>
        <taxon>Lachnotalea</taxon>
    </lineage>
</organism>
<protein>
    <recommendedName>
        <fullName evidence="3">Resolvase/invertase-type recombinase catalytic domain-containing protein</fullName>
    </recommendedName>
</protein>
<dbReference type="EMBL" id="NOKA02000007">
    <property type="protein sequence ID" value="RDY32004.1"/>
    <property type="molecule type" value="Genomic_DNA"/>
</dbReference>
<evidence type="ECO:0008006" key="3">
    <source>
        <dbReference type="Google" id="ProtNLM"/>
    </source>
</evidence>
<dbReference type="RefSeq" id="WP_094377236.1">
    <property type="nucleotide sequence ID" value="NZ_NOKA02000007.1"/>
</dbReference>
<sequence>MILVLVEKAYGFIKSRKSEPVVIDMSAQMHEFAGLNGIDLLDVKVDRQGSYDYDRPKINELMEGLETGTYSLILIRDINDITRDREQQEEFLRQVRDYGGTVVSIYDGPIRIGDDEC</sequence>
<gene>
    <name evidence="1" type="ORF">CG710_006810</name>
</gene>
<proteinExistence type="predicted"/>
<evidence type="ECO:0000313" key="2">
    <source>
        <dbReference type="Proteomes" id="UP000216411"/>
    </source>
</evidence>